<sequence>MELENGCSYSSLNWRKSLPVRWSQRARRPLLPEVSVVDSKASAWSDITLLEGLWFQAGCYGVSRKATKRTKMAYKKILNHLLLKPRTATTLHVKRSNEKDHRNRTRLNGKENESKVDTYAYGYYVHMAKKLMVYSREVKCEKIALFVLSRAFAWKPKLHESYLDRIIPAVTGNSFLEPQSSNGFDTWSYRNIIFWRADVGGFFATQNLSFWCVGTSLKVTTTPFRALMLIMTLREGSPVFG</sequence>
<protein>
    <submittedName>
        <fullName evidence="1">Uncharacterized protein</fullName>
    </submittedName>
</protein>
<accession>A0A835P5C9</accession>
<organism evidence="1 2">
    <name type="scientific">Vanilla planifolia</name>
    <name type="common">Vanilla</name>
    <dbReference type="NCBI Taxonomy" id="51239"/>
    <lineage>
        <taxon>Eukaryota</taxon>
        <taxon>Viridiplantae</taxon>
        <taxon>Streptophyta</taxon>
        <taxon>Embryophyta</taxon>
        <taxon>Tracheophyta</taxon>
        <taxon>Spermatophyta</taxon>
        <taxon>Magnoliopsida</taxon>
        <taxon>Liliopsida</taxon>
        <taxon>Asparagales</taxon>
        <taxon>Orchidaceae</taxon>
        <taxon>Vanilloideae</taxon>
        <taxon>Vanilleae</taxon>
        <taxon>Vanilla</taxon>
    </lineage>
</organism>
<gene>
    <name evidence="1" type="ORF">HPP92_029042</name>
</gene>
<dbReference type="Proteomes" id="UP000639772">
    <property type="component" value="Unassembled WGS sequence"/>
</dbReference>
<comment type="caution">
    <text evidence="1">The sequence shown here is derived from an EMBL/GenBank/DDBJ whole genome shotgun (WGS) entry which is preliminary data.</text>
</comment>
<dbReference type="EMBL" id="JADCNM010000624">
    <property type="protein sequence ID" value="KAG0446024.1"/>
    <property type="molecule type" value="Genomic_DNA"/>
</dbReference>
<evidence type="ECO:0000313" key="2">
    <source>
        <dbReference type="Proteomes" id="UP000639772"/>
    </source>
</evidence>
<evidence type="ECO:0000313" key="1">
    <source>
        <dbReference type="EMBL" id="KAG0446024.1"/>
    </source>
</evidence>
<name>A0A835P5C9_VANPL</name>
<dbReference type="AlphaFoldDB" id="A0A835P5C9"/>
<proteinExistence type="predicted"/>
<reference evidence="1 2" key="1">
    <citation type="journal article" date="2020" name="Nat. Food">
        <title>A phased Vanilla planifolia genome enables genetic improvement of flavour and production.</title>
        <authorList>
            <person name="Hasing T."/>
            <person name="Tang H."/>
            <person name="Brym M."/>
            <person name="Khazi F."/>
            <person name="Huang T."/>
            <person name="Chambers A.H."/>
        </authorList>
    </citation>
    <scope>NUCLEOTIDE SEQUENCE [LARGE SCALE GENOMIC DNA]</scope>
    <source>
        <tissue evidence="1">Leaf</tissue>
    </source>
</reference>